<feature type="transmembrane region" description="Helical" evidence="6">
    <location>
        <begin position="301"/>
        <end position="326"/>
    </location>
</feature>
<sequence length="420" mass="45530">MSRKSGSNLLKNSVLSFLLNVSSTAIGFFAIPITLKIMGIELYGSFIFMQSVAMIAFTLVTVQYWQGLLVELPGKISSVAVLKQQIGRSLLFELAGMATALLAVLALMVPALHISQVSGFGPLDAVFIVLSMLLPSLGSLVAFYRLTNKYQVLLMAGVSANLLRLVMLYGAAHWSPTPSSVIVCYALPELCRLTYLGLLIYRKPAGPVEPSDAPLDQRAVLSTGKWSTLLAVADLPVAYIDKVLVGVALSPEALGVYNILKRLYAIISMATAPVYTNSIPEFSHKLNVGDRAGAFALWRKTILILLPVATLIGLTAFLCRPIWVPIIYRGLAQYDLELFIMMLTAVIGGSFITTHAFYWALGKKKATSVVTVCSNLLYMAELLVLSHYFGITGAISAFLLHVSLVVVIKVILVLKEKAVK</sequence>
<accession>A0A843S725</accession>
<dbReference type="Proteomes" id="UP000444318">
    <property type="component" value="Unassembled WGS sequence"/>
</dbReference>
<feature type="transmembrane region" description="Helical" evidence="6">
    <location>
        <begin position="395"/>
        <end position="414"/>
    </location>
</feature>
<evidence type="ECO:0000313" key="8">
    <source>
        <dbReference type="Proteomes" id="UP000444318"/>
    </source>
</evidence>
<dbReference type="RefSeq" id="WP_328595486.1">
    <property type="nucleotide sequence ID" value="NZ_WHUF01000003.1"/>
</dbReference>
<gene>
    <name evidence="7" type="ORF">GEV01_10820</name>
</gene>
<dbReference type="GO" id="GO:0005886">
    <property type="term" value="C:plasma membrane"/>
    <property type="evidence" value="ECO:0007669"/>
    <property type="project" value="UniProtKB-SubCell"/>
</dbReference>
<comment type="subcellular location">
    <subcellularLocation>
        <location evidence="1">Cell membrane</location>
        <topology evidence="1">Multi-pass membrane protein</topology>
    </subcellularLocation>
</comment>
<evidence type="ECO:0000256" key="2">
    <source>
        <dbReference type="ARBA" id="ARBA00022475"/>
    </source>
</evidence>
<evidence type="ECO:0000313" key="7">
    <source>
        <dbReference type="EMBL" id="MQA19999.1"/>
    </source>
</evidence>
<feature type="transmembrane region" description="Helical" evidence="6">
    <location>
        <begin position="338"/>
        <end position="361"/>
    </location>
</feature>
<keyword evidence="5 6" id="KW-0472">Membrane</keyword>
<reference evidence="7 8" key="1">
    <citation type="submission" date="2019-10" db="EMBL/GenBank/DDBJ databases">
        <title>Two novel species isolated from a subtropical stream in China.</title>
        <authorList>
            <person name="Lu H."/>
        </authorList>
    </citation>
    <scope>NUCLEOTIDE SEQUENCE [LARGE SCALE GENOMIC DNA]</scope>
    <source>
        <strain evidence="7 8">FT103W</strain>
    </source>
</reference>
<keyword evidence="8" id="KW-1185">Reference proteome</keyword>
<keyword evidence="4 6" id="KW-1133">Transmembrane helix</keyword>
<evidence type="ECO:0000256" key="4">
    <source>
        <dbReference type="ARBA" id="ARBA00022989"/>
    </source>
</evidence>
<evidence type="ECO:0000256" key="6">
    <source>
        <dbReference type="SAM" id="Phobius"/>
    </source>
</evidence>
<keyword evidence="2" id="KW-1003">Cell membrane</keyword>
<dbReference type="InterPro" id="IPR002797">
    <property type="entry name" value="Polysacc_synth"/>
</dbReference>
<dbReference type="Pfam" id="PF01943">
    <property type="entry name" value="Polysacc_synt"/>
    <property type="match status" value="1"/>
</dbReference>
<dbReference type="PANTHER" id="PTHR30250">
    <property type="entry name" value="PST FAMILY PREDICTED COLANIC ACID TRANSPORTER"/>
    <property type="match status" value="1"/>
</dbReference>
<comment type="caution">
    <text evidence="7">The sequence shown here is derived from an EMBL/GenBank/DDBJ whole genome shotgun (WGS) entry which is preliminary data.</text>
</comment>
<keyword evidence="3 6" id="KW-0812">Transmembrane</keyword>
<feature type="transmembrane region" description="Helical" evidence="6">
    <location>
        <begin position="90"/>
        <end position="113"/>
    </location>
</feature>
<feature type="transmembrane region" description="Helical" evidence="6">
    <location>
        <begin position="12"/>
        <end position="35"/>
    </location>
</feature>
<dbReference type="InterPro" id="IPR050833">
    <property type="entry name" value="Poly_Biosynth_Transport"/>
</dbReference>
<feature type="transmembrane region" description="Helical" evidence="6">
    <location>
        <begin position="125"/>
        <end position="146"/>
    </location>
</feature>
<protein>
    <submittedName>
        <fullName evidence="7">Oligosaccharide flippase family protein</fullName>
    </submittedName>
</protein>
<evidence type="ECO:0000256" key="1">
    <source>
        <dbReference type="ARBA" id="ARBA00004651"/>
    </source>
</evidence>
<dbReference type="EMBL" id="WHUF01000003">
    <property type="protein sequence ID" value="MQA19999.1"/>
    <property type="molecule type" value="Genomic_DNA"/>
</dbReference>
<evidence type="ECO:0000256" key="3">
    <source>
        <dbReference type="ARBA" id="ARBA00022692"/>
    </source>
</evidence>
<proteinExistence type="predicted"/>
<feature type="transmembrane region" description="Helical" evidence="6">
    <location>
        <begin position="368"/>
        <end position="389"/>
    </location>
</feature>
<evidence type="ECO:0000256" key="5">
    <source>
        <dbReference type="ARBA" id="ARBA00023136"/>
    </source>
</evidence>
<name>A0A843S725_9BURK</name>
<dbReference type="AlphaFoldDB" id="A0A843S725"/>
<dbReference type="PANTHER" id="PTHR30250:SF11">
    <property type="entry name" value="O-ANTIGEN TRANSPORTER-RELATED"/>
    <property type="match status" value="1"/>
</dbReference>
<feature type="transmembrane region" description="Helical" evidence="6">
    <location>
        <begin position="47"/>
        <end position="69"/>
    </location>
</feature>
<organism evidence="7 8">
    <name type="scientific">Rugamonas rivuli</name>
    <dbReference type="NCBI Taxonomy" id="2743358"/>
    <lineage>
        <taxon>Bacteria</taxon>
        <taxon>Pseudomonadati</taxon>
        <taxon>Pseudomonadota</taxon>
        <taxon>Betaproteobacteria</taxon>
        <taxon>Burkholderiales</taxon>
        <taxon>Oxalobacteraceae</taxon>
        <taxon>Telluria group</taxon>
        <taxon>Rugamonas</taxon>
    </lineage>
</organism>